<proteinExistence type="predicted"/>
<gene>
    <name evidence="2" type="ORF">EDD18DRAFT_1385574</name>
</gene>
<evidence type="ECO:0000313" key="3">
    <source>
        <dbReference type="Proteomes" id="UP001175228"/>
    </source>
</evidence>
<dbReference type="AlphaFoldDB" id="A0AA39P2D4"/>
<dbReference type="EMBL" id="JAUEPU010000137">
    <property type="protein sequence ID" value="KAK0476244.1"/>
    <property type="molecule type" value="Genomic_DNA"/>
</dbReference>
<evidence type="ECO:0000256" key="1">
    <source>
        <dbReference type="SAM" id="MobiDB-lite"/>
    </source>
</evidence>
<organism evidence="2 3">
    <name type="scientific">Armillaria luteobubalina</name>
    <dbReference type="NCBI Taxonomy" id="153913"/>
    <lineage>
        <taxon>Eukaryota</taxon>
        <taxon>Fungi</taxon>
        <taxon>Dikarya</taxon>
        <taxon>Basidiomycota</taxon>
        <taxon>Agaricomycotina</taxon>
        <taxon>Agaricomycetes</taxon>
        <taxon>Agaricomycetidae</taxon>
        <taxon>Agaricales</taxon>
        <taxon>Marasmiineae</taxon>
        <taxon>Physalacriaceae</taxon>
        <taxon>Armillaria</taxon>
    </lineage>
</organism>
<evidence type="ECO:0000313" key="2">
    <source>
        <dbReference type="EMBL" id="KAK0476244.1"/>
    </source>
</evidence>
<keyword evidence="3" id="KW-1185">Reference proteome</keyword>
<reference evidence="2" key="1">
    <citation type="submission" date="2023-06" db="EMBL/GenBank/DDBJ databases">
        <authorList>
            <consortium name="Lawrence Berkeley National Laboratory"/>
            <person name="Ahrendt S."/>
            <person name="Sahu N."/>
            <person name="Indic B."/>
            <person name="Wong-Bajracharya J."/>
            <person name="Merenyi Z."/>
            <person name="Ke H.-M."/>
            <person name="Monk M."/>
            <person name="Kocsube S."/>
            <person name="Drula E."/>
            <person name="Lipzen A."/>
            <person name="Balint B."/>
            <person name="Henrissat B."/>
            <person name="Andreopoulos B."/>
            <person name="Martin F.M."/>
            <person name="Harder C.B."/>
            <person name="Rigling D."/>
            <person name="Ford K.L."/>
            <person name="Foster G.D."/>
            <person name="Pangilinan J."/>
            <person name="Papanicolaou A."/>
            <person name="Barry K."/>
            <person name="LaButti K."/>
            <person name="Viragh M."/>
            <person name="Koriabine M."/>
            <person name="Yan M."/>
            <person name="Riley R."/>
            <person name="Champramary S."/>
            <person name="Plett K.L."/>
            <person name="Tsai I.J."/>
            <person name="Slot J."/>
            <person name="Sipos G."/>
            <person name="Plett J."/>
            <person name="Nagy L.G."/>
            <person name="Grigoriev I.V."/>
        </authorList>
    </citation>
    <scope>NUCLEOTIDE SEQUENCE</scope>
    <source>
        <strain evidence="2">HWK02</strain>
    </source>
</reference>
<name>A0AA39P2D4_9AGAR</name>
<dbReference type="Proteomes" id="UP001175228">
    <property type="component" value="Unassembled WGS sequence"/>
</dbReference>
<accession>A0AA39P2D4</accession>
<comment type="caution">
    <text evidence="2">The sequence shown here is derived from an EMBL/GenBank/DDBJ whole genome shotgun (WGS) entry which is preliminary data.</text>
</comment>
<protein>
    <submittedName>
        <fullName evidence="2">Uncharacterized protein</fullName>
    </submittedName>
</protein>
<sequence length="225" mass="25900">MTETQTIKDSNDDIQALSSPPRLNTSISLILTPPPPYSISVDQDVNNTKESRELKYVVNTFGPIRLKLFPVVLFQETPSNRSHFHILCICIHALYLRQAEQAGILDGLTWVGTTPSERCFRFGTREYSAELMGVPEGEYGMRWCKENEIFIHNVNLGKTGYCTVSVDLSAPRNHRIFGHWTVQFNNPRCKTAWEDFQDKAWMRYQSLKDSCAFRIEARMGKYRPT</sequence>
<feature type="region of interest" description="Disordered" evidence="1">
    <location>
        <begin position="1"/>
        <end position="20"/>
    </location>
</feature>